<keyword evidence="3" id="KW-1185">Reference proteome</keyword>
<accession>A0A1B9IW72</accession>
<evidence type="ECO:0000313" key="3">
    <source>
        <dbReference type="Proteomes" id="UP000092583"/>
    </source>
</evidence>
<feature type="compositionally biased region" description="Polar residues" evidence="1">
    <location>
        <begin position="21"/>
        <end position="38"/>
    </location>
</feature>
<name>A0A1B9IW72_9TREE</name>
<dbReference type="Proteomes" id="UP000092583">
    <property type="component" value="Unassembled WGS sequence"/>
</dbReference>
<reference evidence="3" key="2">
    <citation type="submission" date="2013-12" db="EMBL/GenBank/DDBJ databases">
        <title>Evolution of pathogenesis and genome organization in the Tremellales.</title>
        <authorList>
            <person name="Cuomo C."/>
            <person name="Litvintseva A."/>
            <person name="Heitman J."/>
            <person name="Chen Y."/>
            <person name="Sun S."/>
            <person name="Springer D."/>
            <person name="Dromer F."/>
            <person name="Young S."/>
            <person name="Zeng Q."/>
            <person name="Chapman S."/>
            <person name="Gujja S."/>
            <person name="Saif S."/>
            <person name="Birren B."/>
        </authorList>
    </citation>
    <scope>NUCLEOTIDE SEQUENCE [LARGE SCALE GENOMIC DNA]</scope>
    <source>
        <strain evidence="3">CBS 10435</strain>
    </source>
</reference>
<sequence>MPYSPGNRTTSSSQEQSKQEVGTSSSNAAEDQTQVQSQDHSRSSSGGTTDSDTAYSTNEQNGWSQEMWYDLCGSDPDMNPDTPMARFIHHQQ</sequence>
<feature type="region of interest" description="Disordered" evidence="1">
    <location>
        <begin position="1"/>
        <end position="92"/>
    </location>
</feature>
<organism evidence="2 3">
    <name type="scientific">Kwoniella mangroviensis CBS 10435</name>
    <dbReference type="NCBI Taxonomy" id="1331196"/>
    <lineage>
        <taxon>Eukaryota</taxon>
        <taxon>Fungi</taxon>
        <taxon>Dikarya</taxon>
        <taxon>Basidiomycota</taxon>
        <taxon>Agaricomycotina</taxon>
        <taxon>Tremellomycetes</taxon>
        <taxon>Tremellales</taxon>
        <taxon>Cryptococcaceae</taxon>
        <taxon>Kwoniella</taxon>
    </lineage>
</organism>
<feature type="compositionally biased region" description="Low complexity" evidence="1">
    <location>
        <begin position="43"/>
        <end position="57"/>
    </location>
</feature>
<proteinExistence type="predicted"/>
<evidence type="ECO:0000313" key="2">
    <source>
        <dbReference type="EMBL" id="OCF59766.1"/>
    </source>
</evidence>
<dbReference type="AlphaFoldDB" id="A0A1B9IW72"/>
<reference evidence="2 3" key="1">
    <citation type="submission" date="2013-07" db="EMBL/GenBank/DDBJ databases">
        <title>The Genome Sequence of Kwoniella mangroviensis CBS10435.</title>
        <authorList>
            <consortium name="The Broad Institute Genome Sequencing Platform"/>
            <person name="Cuomo C."/>
            <person name="Litvintseva A."/>
            <person name="Chen Y."/>
            <person name="Heitman J."/>
            <person name="Sun S."/>
            <person name="Springer D."/>
            <person name="Dromer F."/>
            <person name="Young S.K."/>
            <person name="Zeng Q."/>
            <person name="Gargeya S."/>
            <person name="Fitzgerald M."/>
            <person name="Abouelleil A."/>
            <person name="Alvarado L."/>
            <person name="Berlin A.M."/>
            <person name="Chapman S.B."/>
            <person name="Dewar J."/>
            <person name="Goldberg J."/>
            <person name="Griggs A."/>
            <person name="Gujja S."/>
            <person name="Hansen M."/>
            <person name="Howarth C."/>
            <person name="Imamovic A."/>
            <person name="Larimer J."/>
            <person name="McCowan C."/>
            <person name="Murphy C."/>
            <person name="Pearson M."/>
            <person name="Priest M."/>
            <person name="Roberts A."/>
            <person name="Saif S."/>
            <person name="Shea T."/>
            <person name="Sykes S."/>
            <person name="Wortman J."/>
            <person name="Nusbaum C."/>
            <person name="Birren B."/>
        </authorList>
    </citation>
    <scope>NUCLEOTIDE SEQUENCE [LARGE SCALE GENOMIC DNA]</scope>
    <source>
        <strain evidence="2 3">CBS 10435</strain>
    </source>
</reference>
<protein>
    <submittedName>
        <fullName evidence="2">Uncharacterized protein</fullName>
    </submittedName>
</protein>
<gene>
    <name evidence="2" type="ORF">L486_02439</name>
</gene>
<dbReference type="EMBL" id="KI669460">
    <property type="protein sequence ID" value="OCF59766.1"/>
    <property type="molecule type" value="Genomic_DNA"/>
</dbReference>
<feature type="compositionally biased region" description="Polar residues" evidence="1">
    <location>
        <begin position="1"/>
        <end position="10"/>
    </location>
</feature>
<feature type="compositionally biased region" description="Low complexity" evidence="1">
    <location>
        <begin position="11"/>
        <end position="20"/>
    </location>
</feature>
<evidence type="ECO:0000256" key="1">
    <source>
        <dbReference type="SAM" id="MobiDB-lite"/>
    </source>
</evidence>